<evidence type="ECO:0000313" key="1">
    <source>
        <dbReference type="EMBL" id="QWG11405.1"/>
    </source>
</evidence>
<dbReference type="RefSeq" id="WP_215620285.1">
    <property type="nucleotide sequence ID" value="NZ_CP076134.1"/>
</dbReference>
<dbReference type="EMBL" id="CP076134">
    <property type="protein sequence ID" value="QWG11405.1"/>
    <property type="molecule type" value="Genomic_DNA"/>
</dbReference>
<proteinExistence type="predicted"/>
<dbReference type="AlphaFoldDB" id="A0A975NAV3"/>
<reference evidence="1" key="1">
    <citation type="submission" date="2021-06" db="EMBL/GenBank/DDBJ databases">
        <title>Bradyrhizobium sp. S2-20-1 Genome sequencing.</title>
        <authorList>
            <person name="Jin L."/>
        </authorList>
    </citation>
    <scope>NUCLEOTIDE SEQUENCE</scope>
    <source>
        <strain evidence="1">S2-20-1</strain>
    </source>
</reference>
<protein>
    <submittedName>
        <fullName evidence="1">Uncharacterized protein</fullName>
    </submittedName>
</protein>
<sequence length="197" mass="22525">MRRAKIEEENNRMVRQQREFRVAADVVTKCWMVFPEVEAIAVIGSVAKPLWKEVPRFSEFRKQRVEIWHECGDLDLALWIDSLHRLGELRRARDRALRDAFESGVGISVANHQVDVFLFEPQSDRYLGRLCSFNQCPKRKPPCFIAGCGAIPFNKQIADFVPRADLLASAAEAMLYRRGSGVLRSALELPSIEARQP</sequence>
<gene>
    <name evidence="1" type="ORF">KMZ29_16870</name>
</gene>
<evidence type="ECO:0000313" key="2">
    <source>
        <dbReference type="Proteomes" id="UP000680839"/>
    </source>
</evidence>
<dbReference type="Proteomes" id="UP000680839">
    <property type="component" value="Chromosome"/>
</dbReference>
<accession>A0A975NAV3</accession>
<organism evidence="1 2">
    <name type="scientific">Bradyrhizobium sediminis</name>
    <dbReference type="NCBI Taxonomy" id="2840469"/>
    <lineage>
        <taxon>Bacteria</taxon>
        <taxon>Pseudomonadati</taxon>
        <taxon>Pseudomonadota</taxon>
        <taxon>Alphaproteobacteria</taxon>
        <taxon>Hyphomicrobiales</taxon>
        <taxon>Nitrobacteraceae</taxon>
        <taxon>Bradyrhizobium</taxon>
    </lineage>
</organism>
<name>A0A975NAV3_9BRAD</name>